<accession>A0A7J8DIY7</accession>
<feature type="signal peptide" evidence="5">
    <location>
        <begin position="1"/>
        <end position="18"/>
    </location>
</feature>
<protein>
    <submittedName>
        <fullName evidence="7">Leucine rich repeat neuronal 4</fullName>
    </submittedName>
</protein>
<keyword evidence="5" id="KW-0732">Signal</keyword>
<dbReference type="Gene3D" id="2.60.40.10">
    <property type="entry name" value="Immunoglobulins"/>
    <property type="match status" value="1"/>
</dbReference>
<feature type="region of interest" description="Disordered" evidence="3">
    <location>
        <begin position="360"/>
        <end position="457"/>
    </location>
</feature>
<dbReference type="SMART" id="SM00060">
    <property type="entry name" value="FN3"/>
    <property type="match status" value="1"/>
</dbReference>
<feature type="compositionally biased region" description="Polar residues" evidence="3">
    <location>
        <begin position="360"/>
        <end position="385"/>
    </location>
</feature>
<evidence type="ECO:0000259" key="6">
    <source>
        <dbReference type="PROSITE" id="PS50853"/>
    </source>
</evidence>
<evidence type="ECO:0000313" key="8">
    <source>
        <dbReference type="Proteomes" id="UP000593571"/>
    </source>
</evidence>
<feature type="chain" id="PRO_5029665580" evidence="5">
    <location>
        <begin position="19"/>
        <end position="740"/>
    </location>
</feature>
<dbReference type="InterPro" id="IPR013783">
    <property type="entry name" value="Ig-like_fold"/>
</dbReference>
<evidence type="ECO:0000256" key="4">
    <source>
        <dbReference type="SAM" id="Phobius"/>
    </source>
</evidence>
<dbReference type="SUPFAM" id="SSF49265">
    <property type="entry name" value="Fibronectin type III"/>
    <property type="match status" value="1"/>
</dbReference>
<dbReference type="InterPro" id="IPR001611">
    <property type="entry name" value="Leu-rich_rpt"/>
</dbReference>
<evidence type="ECO:0000256" key="3">
    <source>
        <dbReference type="SAM" id="MobiDB-lite"/>
    </source>
</evidence>
<sequence length="740" mass="80020">MWWALLLLPPMALRTSRAGPLQERVPLFWITQQGPWGSEASNTTGSPCEDLFAAGNTTLTLANRSLERLPNCLPRTLRSLDGSHNLLRALSARELGHLPQLQVLTLRHNRIAALRWGPGGPAGLHTLDLSYNQLASLPLCAGPSLGSLHVLELAGNPLQTLPPKAFTCFPALRLLNLSCTALGHGTQGDIADAAFAPLATLEVLDLSSTFLTQIQSGWIKDLPKLSSLHLRKMPRLRSLEGDIFKMTPDLQQLDCQDSPALTSVQTHIFQDTPRLQLLLLQNCNLSSFPPWTLHSSQVLSINLFGNPLTCSCELSWLLLDAKRIVLSRAADTMCAPAAGSQSAFSAPLLLSQLPSVCHSDQSTTLLDSNPPSSVRSTHAPSTQGPSILRGTVPSPQAARGQRSVTKAPSHAVGPPTQATWPHSLVGEGATTPTTISTVGSSNSANPPRAANTAETERREHATWLVLDPNVSAVSTPWAGKHPSLFPASPNPVSTPEPAWRTQATPQALHPRPSEGEIPILLLDDSSEEEEERKKEEVGAPPEDVPCDYHPCKHLQTPCAELQRHLRCRCPGLSSEDTIPDPPKLQGVSETTDTSTLVRWCAPNSVVRSYQIHYSLEGWPGNQSVVRDIYATARQHPLYGLSPGTTYRVCVLAANRAGLSQPQATGPWRPCAAFTTKPSFVLVFAGLCAASGLLLVSTVLLSACLCRRGRGPATRRQHYDTHLVAYKNPAFDYPLKLQTFN</sequence>
<keyword evidence="4" id="KW-0472">Membrane</keyword>
<dbReference type="Gene3D" id="3.80.10.10">
    <property type="entry name" value="Ribonuclease Inhibitor"/>
    <property type="match status" value="2"/>
</dbReference>
<feature type="region of interest" description="Disordered" evidence="3">
    <location>
        <begin position="482"/>
        <end position="517"/>
    </location>
</feature>
<reference evidence="7 8" key="1">
    <citation type="journal article" date="2020" name="Nature">
        <title>Six reference-quality genomes reveal evolution of bat adaptations.</title>
        <authorList>
            <person name="Jebb D."/>
            <person name="Huang Z."/>
            <person name="Pippel M."/>
            <person name="Hughes G.M."/>
            <person name="Lavrichenko K."/>
            <person name="Devanna P."/>
            <person name="Winkler S."/>
            <person name="Jermiin L.S."/>
            <person name="Skirmuntt E.C."/>
            <person name="Katzourakis A."/>
            <person name="Burkitt-Gray L."/>
            <person name="Ray D.A."/>
            <person name="Sullivan K.A.M."/>
            <person name="Roscito J.G."/>
            <person name="Kirilenko B.M."/>
            <person name="Davalos L.M."/>
            <person name="Corthals A.P."/>
            <person name="Power M.L."/>
            <person name="Jones G."/>
            <person name="Ransome R.D."/>
            <person name="Dechmann D.K.N."/>
            <person name="Locatelli A.G."/>
            <person name="Puechmaille S.J."/>
            <person name="Fedrigo O."/>
            <person name="Jarvis E.D."/>
            <person name="Hiller M."/>
            <person name="Vernes S.C."/>
            <person name="Myers E.W."/>
            <person name="Teeling E.C."/>
        </authorList>
    </citation>
    <scope>NUCLEOTIDE SEQUENCE [LARGE SCALE GENOMIC DNA]</scope>
    <source>
        <strain evidence="7">MRouAeg1</strain>
        <tissue evidence="7">Muscle</tissue>
    </source>
</reference>
<evidence type="ECO:0000256" key="2">
    <source>
        <dbReference type="ARBA" id="ARBA00022737"/>
    </source>
</evidence>
<feature type="compositionally biased region" description="Polar residues" evidence="3">
    <location>
        <begin position="430"/>
        <end position="445"/>
    </location>
</feature>
<dbReference type="SUPFAM" id="SSF52058">
    <property type="entry name" value="L domain-like"/>
    <property type="match status" value="1"/>
</dbReference>
<proteinExistence type="predicted"/>
<dbReference type="AlphaFoldDB" id="A0A7J8DIY7"/>
<dbReference type="InterPro" id="IPR032675">
    <property type="entry name" value="LRR_dom_sf"/>
</dbReference>
<dbReference type="OrthoDB" id="676979at2759"/>
<dbReference type="CDD" id="cd00063">
    <property type="entry name" value="FN3"/>
    <property type="match status" value="1"/>
</dbReference>
<comment type="caution">
    <text evidence="7">The sequence shown here is derived from an EMBL/GenBank/DDBJ whole genome shotgun (WGS) entry which is preliminary data.</text>
</comment>
<dbReference type="PANTHER" id="PTHR24366:SF13">
    <property type="entry name" value="LEUCINE-RICH REPEAT NEURONAL PROTEIN 4"/>
    <property type="match status" value="1"/>
</dbReference>
<keyword evidence="4" id="KW-0812">Transmembrane</keyword>
<evidence type="ECO:0000256" key="5">
    <source>
        <dbReference type="SAM" id="SignalP"/>
    </source>
</evidence>
<dbReference type="Proteomes" id="UP000593571">
    <property type="component" value="Unassembled WGS sequence"/>
</dbReference>
<keyword evidence="4" id="KW-1133">Transmembrane helix</keyword>
<dbReference type="Pfam" id="PF13855">
    <property type="entry name" value="LRR_8"/>
    <property type="match status" value="1"/>
</dbReference>
<feature type="domain" description="Fibronectin type-III" evidence="6">
    <location>
        <begin position="578"/>
        <end position="678"/>
    </location>
</feature>
<dbReference type="PANTHER" id="PTHR24366">
    <property type="entry name" value="IG(IMMUNOGLOBULIN) AND LRR(LEUCINE RICH REPEAT) DOMAINS"/>
    <property type="match status" value="1"/>
</dbReference>
<dbReference type="EMBL" id="JACASE010000012">
    <property type="protein sequence ID" value="KAF6422956.1"/>
    <property type="molecule type" value="Genomic_DNA"/>
</dbReference>
<keyword evidence="8" id="KW-1185">Reference proteome</keyword>
<dbReference type="GO" id="GO:0005886">
    <property type="term" value="C:plasma membrane"/>
    <property type="evidence" value="ECO:0007669"/>
    <property type="project" value="TreeGrafter"/>
</dbReference>
<evidence type="ECO:0000256" key="1">
    <source>
        <dbReference type="ARBA" id="ARBA00022614"/>
    </source>
</evidence>
<dbReference type="GO" id="GO:0007616">
    <property type="term" value="P:long-term memory"/>
    <property type="evidence" value="ECO:0007669"/>
    <property type="project" value="TreeGrafter"/>
</dbReference>
<feature type="transmembrane region" description="Helical" evidence="4">
    <location>
        <begin position="679"/>
        <end position="705"/>
    </location>
</feature>
<dbReference type="Pfam" id="PF00041">
    <property type="entry name" value="fn3"/>
    <property type="match status" value="1"/>
</dbReference>
<keyword evidence="2" id="KW-0677">Repeat</keyword>
<evidence type="ECO:0000313" key="7">
    <source>
        <dbReference type="EMBL" id="KAF6422956.1"/>
    </source>
</evidence>
<dbReference type="InterPro" id="IPR003591">
    <property type="entry name" value="Leu-rich_rpt_typical-subtyp"/>
</dbReference>
<keyword evidence="1" id="KW-0433">Leucine-rich repeat</keyword>
<dbReference type="PROSITE" id="PS50853">
    <property type="entry name" value="FN3"/>
    <property type="match status" value="1"/>
</dbReference>
<dbReference type="InterPro" id="IPR036116">
    <property type="entry name" value="FN3_sf"/>
</dbReference>
<dbReference type="SMART" id="SM00369">
    <property type="entry name" value="LRR_TYP"/>
    <property type="match status" value="6"/>
</dbReference>
<name>A0A7J8DIY7_ROUAE</name>
<dbReference type="InterPro" id="IPR003961">
    <property type="entry name" value="FN3_dom"/>
</dbReference>
<gene>
    <name evidence="7" type="ORF">HJG63_012757</name>
</gene>
<organism evidence="7 8">
    <name type="scientific">Rousettus aegyptiacus</name>
    <name type="common">Egyptian fruit bat</name>
    <name type="synonym">Pteropus aegyptiacus</name>
    <dbReference type="NCBI Taxonomy" id="9407"/>
    <lineage>
        <taxon>Eukaryota</taxon>
        <taxon>Metazoa</taxon>
        <taxon>Chordata</taxon>
        <taxon>Craniata</taxon>
        <taxon>Vertebrata</taxon>
        <taxon>Euteleostomi</taxon>
        <taxon>Mammalia</taxon>
        <taxon>Eutheria</taxon>
        <taxon>Laurasiatheria</taxon>
        <taxon>Chiroptera</taxon>
        <taxon>Yinpterochiroptera</taxon>
        <taxon>Pteropodoidea</taxon>
        <taxon>Pteropodidae</taxon>
        <taxon>Rousettinae</taxon>
        <taxon>Rousettus</taxon>
    </lineage>
</organism>